<accession>A0A8X6L7Q1</accession>
<protein>
    <submittedName>
        <fullName evidence="1">Uncharacterized protein</fullName>
    </submittedName>
</protein>
<reference evidence="1" key="1">
    <citation type="submission" date="2020-07" db="EMBL/GenBank/DDBJ databases">
        <title>Multicomponent nature underlies the extraordinary mechanical properties of spider dragline silk.</title>
        <authorList>
            <person name="Kono N."/>
            <person name="Nakamura H."/>
            <person name="Mori M."/>
            <person name="Yoshida Y."/>
            <person name="Ohtoshi R."/>
            <person name="Malay A.D."/>
            <person name="Moran D.A.P."/>
            <person name="Tomita M."/>
            <person name="Numata K."/>
            <person name="Arakawa K."/>
        </authorList>
    </citation>
    <scope>NUCLEOTIDE SEQUENCE</scope>
</reference>
<dbReference type="AlphaFoldDB" id="A0A8X6L7Q1"/>
<dbReference type="EMBL" id="BMAO01015129">
    <property type="protein sequence ID" value="GFQ99574.1"/>
    <property type="molecule type" value="Genomic_DNA"/>
</dbReference>
<evidence type="ECO:0000313" key="2">
    <source>
        <dbReference type="Proteomes" id="UP000887116"/>
    </source>
</evidence>
<gene>
    <name evidence="1" type="ORF">TNCT_529631</name>
</gene>
<dbReference type="OrthoDB" id="7761851at2759"/>
<organism evidence="1 2">
    <name type="scientific">Trichonephila clavata</name>
    <name type="common">Joro spider</name>
    <name type="synonym">Nephila clavata</name>
    <dbReference type="NCBI Taxonomy" id="2740835"/>
    <lineage>
        <taxon>Eukaryota</taxon>
        <taxon>Metazoa</taxon>
        <taxon>Ecdysozoa</taxon>
        <taxon>Arthropoda</taxon>
        <taxon>Chelicerata</taxon>
        <taxon>Arachnida</taxon>
        <taxon>Araneae</taxon>
        <taxon>Araneomorphae</taxon>
        <taxon>Entelegynae</taxon>
        <taxon>Araneoidea</taxon>
        <taxon>Nephilidae</taxon>
        <taxon>Trichonephila</taxon>
    </lineage>
</organism>
<sequence>MFYIVDIKRTSSNKGSSSQTPNCKSFSPKCGKQIEAPLPSERFVPSATFTTTVIDFAGTANSRCLKQRDPAFITIFIFATTRGLHIELLSYITNDKAAPFHAANKELILLWQTLSSAKTQH</sequence>
<keyword evidence="2" id="KW-1185">Reference proteome</keyword>
<proteinExistence type="predicted"/>
<name>A0A8X6L7Q1_TRICU</name>
<comment type="caution">
    <text evidence="1">The sequence shown here is derived from an EMBL/GenBank/DDBJ whole genome shotgun (WGS) entry which is preliminary data.</text>
</comment>
<dbReference type="Proteomes" id="UP000887116">
    <property type="component" value="Unassembled WGS sequence"/>
</dbReference>
<evidence type="ECO:0000313" key="1">
    <source>
        <dbReference type="EMBL" id="GFQ99574.1"/>
    </source>
</evidence>